<keyword evidence="15" id="KW-1185">Reference proteome</keyword>
<evidence type="ECO:0000256" key="6">
    <source>
        <dbReference type="ARBA" id="ARBA00022801"/>
    </source>
</evidence>
<dbReference type="Pfam" id="PF00481">
    <property type="entry name" value="PP2C"/>
    <property type="match status" value="1"/>
</dbReference>
<dbReference type="EMBL" id="JAUHHV010000004">
    <property type="protein sequence ID" value="KAK1426791.1"/>
    <property type="molecule type" value="Genomic_DNA"/>
</dbReference>
<dbReference type="CDD" id="cd00143">
    <property type="entry name" value="PP2Cc"/>
    <property type="match status" value="1"/>
</dbReference>
<dbReference type="InterPro" id="IPR036457">
    <property type="entry name" value="PPM-type-like_dom_sf"/>
</dbReference>
<gene>
    <name evidence="14" type="ORF">QVD17_15471</name>
</gene>
<feature type="domain" description="PPM-type phosphatase" evidence="13">
    <location>
        <begin position="243"/>
        <end position="666"/>
    </location>
</feature>
<dbReference type="InterPro" id="IPR015655">
    <property type="entry name" value="PP2C"/>
</dbReference>
<dbReference type="FunFam" id="3.60.40.10:FF:000053">
    <property type="entry name" value="Protein phosphatase 2C 29"/>
    <property type="match status" value="1"/>
</dbReference>
<dbReference type="SUPFAM" id="SSF81606">
    <property type="entry name" value="PP2C-like"/>
    <property type="match status" value="1"/>
</dbReference>
<accession>A0AAD8KTA0</accession>
<keyword evidence="8" id="KW-0904">Protein phosphatase</keyword>
<dbReference type="SMART" id="SM00332">
    <property type="entry name" value="PP2Cc"/>
    <property type="match status" value="1"/>
</dbReference>
<evidence type="ECO:0000256" key="5">
    <source>
        <dbReference type="ARBA" id="ARBA00022723"/>
    </source>
</evidence>
<protein>
    <recommendedName>
        <fullName evidence="4">protein-serine/threonine phosphatase</fullName>
        <ecNumber evidence="4">3.1.3.16</ecNumber>
    </recommendedName>
</protein>
<keyword evidence="7" id="KW-0460">Magnesium</keyword>
<comment type="cofactor">
    <cofactor evidence="2">
        <name>Mg(2+)</name>
        <dbReference type="ChEBI" id="CHEBI:18420"/>
    </cofactor>
</comment>
<comment type="catalytic activity">
    <reaction evidence="10">
        <text>O-phospho-L-seryl-[protein] + H2O = L-seryl-[protein] + phosphate</text>
        <dbReference type="Rhea" id="RHEA:20629"/>
        <dbReference type="Rhea" id="RHEA-COMP:9863"/>
        <dbReference type="Rhea" id="RHEA-COMP:11604"/>
        <dbReference type="ChEBI" id="CHEBI:15377"/>
        <dbReference type="ChEBI" id="CHEBI:29999"/>
        <dbReference type="ChEBI" id="CHEBI:43474"/>
        <dbReference type="ChEBI" id="CHEBI:83421"/>
        <dbReference type="EC" id="3.1.3.16"/>
    </reaction>
</comment>
<evidence type="ECO:0000256" key="12">
    <source>
        <dbReference type="SAM" id="MobiDB-lite"/>
    </source>
</evidence>
<comment type="cofactor">
    <cofactor evidence="1">
        <name>Mn(2+)</name>
        <dbReference type="ChEBI" id="CHEBI:29035"/>
    </cofactor>
</comment>
<evidence type="ECO:0000256" key="2">
    <source>
        <dbReference type="ARBA" id="ARBA00001946"/>
    </source>
</evidence>
<evidence type="ECO:0000256" key="4">
    <source>
        <dbReference type="ARBA" id="ARBA00013081"/>
    </source>
</evidence>
<comment type="catalytic activity">
    <reaction evidence="11">
        <text>O-phospho-L-threonyl-[protein] + H2O = L-threonyl-[protein] + phosphate</text>
        <dbReference type="Rhea" id="RHEA:47004"/>
        <dbReference type="Rhea" id="RHEA-COMP:11060"/>
        <dbReference type="Rhea" id="RHEA-COMP:11605"/>
        <dbReference type="ChEBI" id="CHEBI:15377"/>
        <dbReference type="ChEBI" id="CHEBI:30013"/>
        <dbReference type="ChEBI" id="CHEBI:43474"/>
        <dbReference type="ChEBI" id="CHEBI:61977"/>
        <dbReference type="EC" id="3.1.3.16"/>
    </reaction>
</comment>
<evidence type="ECO:0000256" key="10">
    <source>
        <dbReference type="ARBA" id="ARBA00047761"/>
    </source>
</evidence>
<evidence type="ECO:0000256" key="1">
    <source>
        <dbReference type="ARBA" id="ARBA00001936"/>
    </source>
</evidence>
<evidence type="ECO:0000259" key="13">
    <source>
        <dbReference type="PROSITE" id="PS51746"/>
    </source>
</evidence>
<dbReference type="Proteomes" id="UP001229421">
    <property type="component" value="Unassembled WGS sequence"/>
</dbReference>
<dbReference type="EC" id="3.1.3.16" evidence="4"/>
<name>A0AAD8KTA0_TARER</name>
<sequence>MGNGVGKLTICFTGKHTTTHRRKEAPIIISDPLDDLGHSFCYVRPDQSSSKVHSAEETTFRSISGAAVSANTSTPLSTSLLDVYSYNTIDNKASAFESSTSFASIPLQPLPRTSVNSGPLNTSYVQHNPYSGPVERGFLSGPIERGFQSGPIEQQLQRSYSQGGIGMGVKKRSRKRSLVRVIQRVISRTFISQNSIVAPVIKSSNSLKLLNWTGGNSDKTNELTISSANLSSESSFLDDDDDGFGSHSRNLQWAQGKAGEDRVQVVVSEEHGWVFVGIYDGFNGPDGTDFLLSNLYQSVYKELKGLLWNDDDDGKNHNLSNSSSLEQLLEADRCETNRIRSSVDSDESYPSGTGGLRRKKMKNSENERWWKCEFDRERLELDRRLKGYTNCYDSTNHSEVLKALCCGLKKTEEAFLDIADQMLDENPELALMGSCVLVMLMKGEDVYVMNVGDSRAVLAQKPEVDLWRQDLERINEETLHDLDDSNAENGVINPSLTACQLSVDHSTSVEEEVQRIKAEHRDDSCAVMNDRVKGSLKVTRAFGAGFLKKPKWNNALLEMFRIDYVGTSPYINCVPYLHHHKLGPRDQFLILSSDGLYQYFTNEEAVSEVELFIKWSPEGDPAQHLVEEVLFRAAKKAGMDFHELLEIPQGDRRRYHDDVSVIVISLEGRIWRSSV</sequence>
<reference evidence="14" key="1">
    <citation type="journal article" date="2023" name="bioRxiv">
        <title>Improved chromosome-level genome assembly for marigold (Tagetes erecta).</title>
        <authorList>
            <person name="Jiang F."/>
            <person name="Yuan L."/>
            <person name="Wang S."/>
            <person name="Wang H."/>
            <person name="Xu D."/>
            <person name="Wang A."/>
            <person name="Fan W."/>
        </authorList>
    </citation>
    <scope>NUCLEOTIDE SEQUENCE</scope>
    <source>
        <strain evidence="14">WSJ</strain>
        <tissue evidence="14">Leaf</tissue>
    </source>
</reference>
<dbReference type="GO" id="GO:0004722">
    <property type="term" value="F:protein serine/threonine phosphatase activity"/>
    <property type="evidence" value="ECO:0007669"/>
    <property type="project" value="UniProtKB-EC"/>
</dbReference>
<feature type="region of interest" description="Disordered" evidence="12">
    <location>
        <begin position="340"/>
        <end position="360"/>
    </location>
</feature>
<evidence type="ECO:0000256" key="11">
    <source>
        <dbReference type="ARBA" id="ARBA00048336"/>
    </source>
</evidence>
<dbReference type="InterPro" id="IPR001932">
    <property type="entry name" value="PPM-type_phosphatase-like_dom"/>
</dbReference>
<evidence type="ECO:0000313" key="14">
    <source>
        <dbReference type="EMBL" id="KAK1426791.1"/>
    </source>
</evidence>
<comment type="caution">
    <text evidence="14">The sequence shown here is derived from an EMBL/GenBank/DDBJ whole genome shotgun (WGS) entry which is preliminary data.</text>
</comment>
<dbReference type="PROSITE" id="PS51746">
    <property type="entry name" value="PPM_2"/>
    <property type="match status" value="1"/>
</dbReference>
<evidence type="ECO:0000256" key="7">
    <source>
        <dbReference type="ARBA" id="ARBA00022842"/>
    </source>
</evidence>
<dbReference type="PANTHER" id="PTHR13832:SF820">
    <property type="entry name" value="PPM-TYPE PHOSPHATASE DOMAIN-CONTAINING PROTEIN"/>
    <property type="match status" value="1"/>
</dbReference>
<dbReference type="GO" id="GO:0046872">
    <property type="term" value="F:metal ion binding"/>
    <property type="evidence" value="ECO:0007669"/>
    <property type="project" value="UniProtKB-KW"/>
</dbReference>
<evidence type="ECO:0000256" key="9">
    <source>
        <dbReference type="ARBA" id="ARBA00023211"/>
    </source>
</evidence>
<evidence type="ECO:0000256" key="3">
    <source>
        <dbReference type="ARBA" id="ARBA00006702"/>
    </source>
</evidence>
<comment type="similarity">
    <text evidence="3">Belongs to the PP2C family.</text>
</comment>
<keyword evidence="5" id="KW-0479">Metal-binding</keyword>
<keyword evidence="9" id="KW-0464">Manganese</keyword>
<dbReference type="AlphaFoldDB" id="A0AAD8KTA0"/>
<proteinExistence type="inferred from homology"/>
<dbReference type="Gene3D" id="3.60.40.10">
    <property type="entry name" value="PPM-type phosphatase domain"/>
    <property type="match status" value="1"/>
</dbReference>
<dbReference type="PANTHER" id="PTHR13832">
    <property type="entry name" value="PROTEIN PHOSPHATASE 2C"/>
    <property type="match status" value="1"/>
</dbReference>
<evidence type="ECO:0000256" key="8">
    <source>
        <dbReference type="ARBA" id="ARBA00022912"/>
    </source>
</evidence>
<keyword evidence="6" id="KW-0378">Hydrolase</keyword>
<evidence type="ECO:0000313" key="15">
    <source>
        <dbReference type="Proteomes" id="UP001229421"/>
    </source>
</evidence>
<organism evidence="14 15">
    <name type="scientific">Tagetes erecta</name>
    <name type="common">African marigold</name>
    <dbReference type="NCBI Taxonomy" id="13708"/>
    <lineage>
        <taxon>Eukaryota</taxon>
        <taxon>Viridiplantae</taxon>
        <taxon>Streptophyta</taxon>
        <taxon>Embryophyta</taxon>
        <taxon>Tracheophyta</taxon>
        <taxon>Spermatophyta</taxon>
        <taxon>Magnoliopsida</taxon>
        <taxon>eudicotyledons</taxon>
        <taxon>Gunneridae</taxon>
        <taxon>Pentapetalae</taxon>
        <taxon>asterids</taxon>
        <taxon>campanulids</taxon>
        <taxon>Asterales</taxon>
        <taxon>Asteraceae</taxon>
        <taxon>Asteroideae</taxon>
        <taxon>Heliantheae alliance</taxon>
        <taxon>Tageteae</taxon>
        <taxon>Tagetes</taxon>
    </lineage>
</organism>